<dbReference type="EMBL" id="JAAROP010000026">
    <property type="protein sequence ID" value="MBC1324147.1"/>
    <property type="molecule type" value="Genomic_DNA"/>
</dbReference>
<evidence type="ECO:0000256" key="4">
    <source>
        <dbReference type="ARBA" id="ARBA00022840"/>
    </source>
</evidence>
<comment type="similarity">
    <text evidence="1">Belongs to the ABC transporter superfamily.</text>
</comment>
<dbReference type="InterPro" id="IPR003593">
    <property type="entry name" value="AAA+_ATPase"/>
</dbReference>
<dbReference type="PROSITE" id="PS00211">
    <property type="entry name" value="ABC_TRANSPORTER_1"/>
    <property type="match status" value="1"/>
</dbReference>
<accession>A0A7X0W6J6</accession>
<gene>
    <name evidence="6" type="ORF">HB853_14580</name>
</gene>
<sequence>MLRAKGISKEYVTKKRNGLIKRSQKIHLAVKNISINVEKGKIIGLLGVNGAGKTTTIKMLTTLLEPDSGVIELDGENIANSLVETRKKINTIVGGERNLYWRLSPIENLKYFGALYGIRSEELKNRIKDLLELVGLSDSSNVPVEQFSKGMKQRLQIAKGLINNPEYIFLDEPTLGLDLKIAVEMRKYIKLLANEKNKGILLTTHYIHEAEELCDYIYILNDGEVILEGTKEVIMYKMGMKKKYIFHLSKNDALIISKGELAEIFIVENNILKENIISISTTDDFGEFYEIVKLLLDNNINLQGSEIIIPKLEDVLLEIMKGSR</sequence>
<evidence type="ECO:0000313" key="7">
    <source>
        <dbReference type="Proteomes" id="UP000522007"/>
    </source>
</evidence>
<dbReference type="PANTHER" id="PTHR42711:SF5">
    <property type="entry name" value="ABC TRANSPORTER ATP-BINDING PROTEIN NATA"/>
    <property type="match status" value="1"/>
</dbReference>
<dbReference type="InterPro" id="IPR003439">
    <property type="entry name" value="ABC_transporter-like_ATP-bd"/>
</dbReference>
<evidence type="ECO:0000259" key="5">
    <source>
        <dbReference type="PROSITE" id="PS50893"/>
    </source>
</evidence>
<comment type="caution">
    <text evidence="6">The sequence shown here is derived from an EMBL/GenBank/DDBJ whole genome shotgun (WGS) entry which is preliminary data.</text>
</comment>
<keyword evidence="3" id="KW-0547">Nucleotide-binding</keyword>
<protein>
    <submittedName>
        <fullName evidence="6">ABC transporter ATP-binding protein</fullName>
    </submittedName>
</protein>
<evidence type="ECO:0000313" key="6">
    <source>
        <dbReference type="EMBL" id="MBC1324147.1"/>
    </source>
</evidence>
<dbReference type="PANTHER" id="PTHR42711">
    <property type="entry name" value="ABC TRANSPORTER ATP-BINDING PROTEIN"/>
    <property type="match status" value="1"/>
</dbReference>
<evidence type="ECO:0000256" key="1">
    <source>
        <dbReference type="ARBA" id="ARBA00005417"/>
    </source>
</evidence>
<dbReference type="Proteomes" id="UP000522007">
    <property type="component" value="Unassembled WGS sequence"/>
</dbReference>
<dbReference type="Pfam" id="PF00005">
    <property type="entry name" value="ABC_tran"/>
    <property type="match status" value="1"/>
</dbReference>
<dbReference type="InterPro" id="IPR050763">
    <property type="entry name" value="ABC_transporter_ATP-binding"/>
</dbReference>
<organism evidence="6 7">
    <name type="scientific">Listeria welshimeri</name>
    <dbReference type="NCBI Taxonomy" id="1643"/>
    <lineage>
        <taxon>Bacteria</taxon>
        <taxon>Bacillati</taxon>
        <taxon>Bacillota</taxon>
        <taxon>Bacilli</taxon>
        <taxon>Bacillales</taxon>
        <taxon>Listeriaceae</taxon>
        <taxon>Listeria</taxon>
    </lineage>
</organism>
<dbReference type="InterPro" id="IPR017871">
    <property type="entry name" value="ABC_transporter-like_CS"/>
</dbReference>
<dbReference type="GO" id="GO:0005524">
    <property type="term" value="F:ATP binding"/>
    <property type="evidence" value="ECO:0007669"/>
    <property type="project" value="UniProtKB-KW"/>
</dbReference>
<evidence type="ECO:0000256" key="3">
    <source>
        <dbReference type="ARBA" id="ARBA00022741"/>
    </source>
</evidence>
<dbReference type="InterPro" id="IPR027417">
    <property type="entry name" value="P-loop_NTPase"/>
</dbReference>
<dbReference type="AlphaFoldDB" id="A0A7X0W6J6"/>
<keyword evidence="2" id="KW-0813">Transport</keyword>
<evidence type="ECO:0000256" key="2">
    <source>
        <dbReference type="ARBA" id="ARBA00022448"/>
    </source>
</evidence>
<dbReference type="SUPFAM" id="SSF52540">
    <property type="entry name" value="P-loop containing nucleoside triphosphate hydrolases"/>
    <property type="match status" value="1"/>
</dbReference>
<name>A0A7X0W6J6_LISWE</name>
<dbReference type="SMART" id="SM00382">
    <property type="entry name" value="AAA"/>
    <property type="match status" value="1"/>
</dbReference>
<reference evidence="6 7" key="1">
    <citation type="submission" date="2020-03" db="EMBL/GenBank/DDBJ databases">
        <title>Soil Listeria distribution.</title>
        <authorList>
            <person name="Liao J."/>
            <person name="Wiedmann M."/>
        </authorList>
    </citation>
    <scope>NUCLEOTIDE SEQUENCE [LARGE SCALE GENOMIC DNA]</scope>
    <source>
        <strain evidence="6 7">FSL L7-1829</strain>
    </source>
</reference>
<proteinExistence type="inferred from homology"/>
<dbReference type="GO" id="GO:0016887">
    <property type="term" value="F:ATP hydrolysis activity"/>
    <property type="evidence" value="ECO:0007669"/>
    <property type="project" value="InterPro"/>
</dbReference>
<keyword evidence="4 6" id="KW-0067">ATP-binding</keyword>
<dbReference type="PROSITE" id="PS50893">
    <property type="entry name" value="ABC_TRANSPORTER_2"/>
    <property type="match status" value="1"/>
</dbReference>
<feature type="domain" description="ABC transporter" evidence="5">
    <location>
        <begin position="2"/>
        <end position="247"/>
    </location>
</feature>
<dbReference type="Gene3D" id="3.40.50.300">
    <property type="entry name" value="P-loop containing nucleotide triphosphate hydrolases"/>
    <property type="match status" value="1"/>
</dbReference>